<dbReference type="AlphaFoldDB" id="A0A238J0C4"/>
<keyword evidence="1" id="KW-1133">Transmembrane helix</keyword>
<dbReference type="RefSeq" id="WP_093974130.1">
    <property type="nucleotide sequence ID" value="NZ_FXXQ01000007.1"/>
</dbReference>
<feature type="transmembrane region" description="Helical" evidence="1">
    <location>
        <begin position="7"/>
        <end position="25"/>
    </location>
</feature>
<reference evidence="2 3" key="1">
    <citation type="submission" date="2017-05" db="EMBL/GenBank/DDBJ databases">
        <authorList>
            <person name="Song R."/>
            <person name="Chenine A.L."/>
            <person name="Ruprecht R.M."/>
        </authorList>
    </citation>
    <scope>NUCLEOTIDE SEQUENCE [LARGE SCALE GENOMIC DNA]</scope>
    <source>
        <strain evidence="2 3">CECT 8489</strain>
    </source>
</reference>
<keyword evidence="3" id="KW-1185">Reference proteome</keyword>
<protein>
    <submittedName>
        <fullName evidence="2">Uncharacterized protein</fullName>
    </submittedName>
</protein>
<dbReference type="EMBL" id="FXXQ01000007">
    <property type="protein sequence ID" value="SMX24169.1"/>
    <property type="molecule type" value="Genomic_DNA"/>
</dbReference>
<feature type="transmembrane region" description="Helical" evidence="1">
    <location>
        <begin position="98"/>
        <end position="116"/>
    </location>
</feature>
<organism evidence="2 3">
    <name type="scientific">Boseongicola aestuarii</name>
    <dbReference type="NCBI Taxonomy" id="1470561"/>
    <lineage>
        <taxon>Bacteria</taxon>
        <taxon>Pseudomonadati</taxon>
        <taxon>Pseudomonadota</taxon>
        <taxon>Alphaproteobacteria</taxon>
        <taxon>Rhodobacterales</taxon>
        <taxon>Paracoccaceae</taxon>
        <taxon>Boseongicola</taxon>
    </lineage>
</organism>
<name>A0A238J0C4_9RHOB</name>
<accession>A0A238J0C4</accession>
<sequence length="174" mass="18653">MNRTANIALFAATLVIYLVMVLWSLPRIAEGAGGLIPFDLRPGGYSVDEARAFLAAIDAETTVFYLTTQHRIDLLYPALLAASLAAGLIWSWRRGPRWLVGGFILLGVLGAVADYTENARVAVMLRAGPDALTVEMVDAASKASMAKAGLTTLATLALVVGLVRRARRRIRSKG</sequence>
<dbReference type="OrthoDB" id="5198105at2"/>
<gene>
    <name evidence="2" type="ORF">BOA8489_02292</name>
</gene>
<keyword evidence="1" id="KW-0812">Transmembrane</keyword>
<evidence type="ECO:0000256" key="1">
    <source>
        <dbReference type="SAM" id="Phobius"/>
    </source>
</evidence>
<proteinExistence type="predicted"/>
<feature type="transmembrane region" description="Helical" evidence="1">
    <location>
        <begin position="145"/>
        <end position="163"/>
    </location>
</feature>
<evidence type="ECO:0000313" key="2">
    <source>
        <dbReference type="EMBL" id="SMX24169.1"/>
    </source>
</evidence>
<feature type="transmembrane region" description="Helical" evidence="1">
    <location>
        <begin position="74"/>
        <end position="91"/>
    </location>
</feature>
<dbReference type="Proteomes" id="UP000201838">
    <property type="component" value="Unassembled WGS sequence"/>
</dbReference>
<evidence type="ECO:0000313" key="3">
    <source>
        <dbReference type="Proteomes" id="UP000201838"/>
    </source>
</evidence>
<keyword evidence="1" id="KW-0472">Membrane</keyword>